<protein>
    <recommendedName>
        <fullName evidence="1">diguanylate cyclase</fullName>
        <ecNumber evidence="1">2.7.7.65</ecNumber>
    </recommendedName>
</protein>
<dbReference type="FunFam" id="3.30.70.270:FF:000001">
    <property type="entry name" value="Diguanylate cyclase domain protein"/>
    <property type="match status" value="1"/>
</dbReference>
<feature type="region of interest" description="Disordered" evidence="2">
    <location>
        <begin position="1"/>
        <end position="40"/>
    </location>
</feature>
<sequence length="348" mass="37978">MLMGDLTPPGRCGRPLLGESAPDRRGGGETTSAMDDNRLHHPLAGPIVSRFLVEMGGGAIAQLDPNGVILRASERLSVRMPEEGGGVELSRMLVPRSARGWRKLLDRLKPGGPARRLLLRLRGEGPPIVMAGLVHREADGSVWLLAVPALDADSLGAARELARELAGLKRHMARSDRMARLIRKARREARTDPLTGLANRRQGVRWFREAIAQHRPEGAPLGCVVLDIDYFKAINDTFGHPVGDRVLRVAARIVSEQLRPLDRLFRYGGEEFVVLLPETGLDEAVVVADRIRAALGSRQIRPLGGPLSASFGVACLRPGESAASLFHRADRALVRAKRLGRDRVEADR</sequence>
<evidence type="ECO:0000256" key="2">
    <source>
        <dbReference type="SAM" id="MobiDB-lite"/>
    </source>
</evidence>
<dbReference type="GO" id="GO:0043709">
    <property type="term" value="P:cell adhesion involved in single-species biofilm formation"/>
    <property type="evidence" value="ECO:0007669"/>
    <property type="project" value="TreeGrafter"/>
</dbReference>
<evidence type="ECO:0000313" key="5">
    <source>
        <dbReference type="Proteomes" id="UP000280296"/>
    </source>
</evidence>
<gene>
    <name evidence="4" type="ORF">TsocGM_08465</name>
</gene>
<dbReference type="Pfam" id="PF00990">
    <property type="entry name" value="GGDEF"/>
    <property type="match status" value="1"/>
</dbReference>
<dbReference type="SMART" id="SM00267">
    <property type="entry name" value="GGDEF"/>
    <property type="match status" value="1"/>
</dbReference>
<dbReference type="PANTHER" id="PTHR45138">
    <property type="entry name" value="REGULATORY COMPONENTS OF SENSORY TRANSDUCTION SYSTEM"/>
    <property type="match status" value="1"/>
</dbReference>
<name>A0A432ML79_9BACT</name>
<dbReference type="GO" id="GO:0052621">
    <property type="term" value="F:diguanylate cyclase activity"/>
    <property type="evidence" value="ECO:0007669"/>
    <property type="project" value="UniProtKB-EC"/>
</dbReference>
<evidence type="ECO:0000313" key="4">
    <source>
        <dbReference type="EMBL" id="RUL88161.1"/>
    </source>
</evidence>
<feature type="domain" description="GGDEF" evidence="3">
    <location>
        <begin position="219"/>
        <end position="348"/>
    </location>
</feature>
<dbReference type="Gene3D" id="3.30.70.270">
    <property type="match status" value="1"/>
</dbReference>
<comment type="caution">
    <text evidence="4">The sequence shown here is derived from an EMBL/GenBank/DDBJ whole genome shotgun (WGS) entry which is preliminary data.</text>
</comment>
<dbReference type="EC" id="2.7.7.65" evidence="1"/>
<dbReference type="SUPFAM" id="SSF55073">
    <property type="entry name" value="Nucleotide cyclase"/>
    <property type="match status" value="1"/>
</dbReference>
<dbReference type="InterPro" id="IPR029787">
    <property type="entry name" value="Nucleotide_cyclase"/>
</dbReference>
<dbReference type="NCBIfam" id="TIGR00254">
    <property type="entry name" value="GGDEF"/>
    <property type="match status" value="1"/>
</dbReference>
<reference evidence="4 5" key="2">
    <citation type="submission" date="2019-01" db="EMBL/GenBank/DDBJ databases">
        <title>Tautonia sociabilis, a novel thermotolerant planctomycete of Isosphaeraceae family, isolated from a 4000 m deep subterranean habitat.</title>
        <authorList>
            <person name="Kovaleva O.L."/>
            <person name="Elcheninov A.G."/>
            <person name="Van Heerden E."/>
            <person name="Toshchakov S.V."/>
            <person name="Novikov A."/>
            <person name="Bonch-Osmolovskaya E.A."/>
            <person name="Kublanov I.V."/>
        </authorList>
    </citation>
    <scope>NUCLEOTIDE SEQUENCE [LARGE SCALE GENOMIC DNA]</scope>
    <source>
        <strain evidence="4 5">GM2012</strain>
    </source>
</reference>
<dbReference type="PANTHER" id="PTHR45138:SF24">
    <property type="entry name" value="DIGUANYLATE CYCLASE DGCC-RELATED"/>
    <property type="match status" value="1"/>
</dbReference>
<reference evidence="4 5" key="1">
    <citation type="submission" date="2018-12" db="EMBL/GenBank/DDBJ databases">
        <authorList>
            <person name="Toschakov S.V."/>
        </authorList>
    </citation>
    <scope>NUCLEOTIDE SEQUENCE [LARGE SCALE GENOMIC DNA]</scope>
    <source>
        <strain evidence="4 5">GM2012</strain>
    </source>
</reference>
<organism evidence="4 5">
    <name type="scientific">Tautonia sociabilis</name>
    <dbReference type="NCBI Taxonomy" id="2080755"/>
    <lineage>
        <taxon>Bacteria</taxon>
        <taxon>Pseudomonadati</taxon>
        <taxon>Planctomycetota</taxon>
        <taxon>Planctomycetia</taxon>
        <taxon>Isosphaerales</taxon>
        <taxon>Isosphaeraceae</taxon>
        <taxon>Tautonia</taxon>
    </lineage>
</organism>
<dbReference type="CDD" id="cd01949">
    <property type="entry name" value="GGDEF"/>
    <property type="match status" value="1"/>
</dbReference>
<dbReference type="InterPro" id="IPR050469">
    <property type="entry name" value="Diguanylate_Cyclase"/>
</dbReference>
<dbReference type="InterPro" id="IPR000160">
    <property type="entry name" value="GGDEF_dom"/>
</dbReference>
<dbReference type="EMBL" id="RYZH01000013">
    <property type="protein sequence ID" value="RUL88161.1"/>
    <property type="molecule type" value="Genomic_DNA"/>
</dbReference>
<keyword evidence="5" id="KW-1185">Reference proteome</keyword>
<dbReference type="GO" id="GO:0005886">
    <property type="term" value="C:plasma membrane"/>
    <property type="evidence" value="ECO:0007669"/>
    <property type="project" value="TreeGrafter"/>
</dbReference>
<dbReference type="Proteomes" id="UP000280296">
    <property type="component" value="Unassembled WGS sequence"/>
</dbReference>
<dbReference type="GO" id="GO:1902201">
    <property type="term" value="P:negative regulation of bacterial-type flagellum-dependent cell motility"/>
    <property type="evidence" value="ECO:0007669"/>
    <property type="project" value="TreeGrafter"/>
</dbReference>
<accession>A0A432ML79</accession>
<evidence type="ECO:0000256" key="1">
    <source>
        <dbReference type="ARBA" id="ARBA00012528"/>
    </source>
</evidence>
<dbReference type="PROSITE" id="PS50887">
    <property type="entry name" value="GGDEF"/>
    <property type="match status" value="1"/>
</dbReference>
<dbReference type="AlphaFoldDB" id="A0A432ML79"/>
<evidence type="ECO:0000259" key="3">
    <source>
        <dbReference type="PROSITE" id="PS50887"/>
    </source>
</evidence>
<proteinExistence type="predicted"/>
<dbReference type="InterPro" id="IPR043128">
    <property type="entry name" value="Rev_trsase/Diguanyl_cyclase"/>
</dbReference>